<feature type="transmembrane region" description="Helical" evidence="7">
    <location>
        <begin position="303"/>
        <end position="323"/>
    </location>
</feature>
<dbReference type="RefSeq" id="WP_190293691.1">
    <property type="nucleotide sequence ID" value="NZ_JABFCZ010000029.1"/>
</dbReference>
<feature type="domain" description="Acyltransferase 3" evidence="8">
    <location>
        <begin position="8"/>
        <end position="297"/>
    </location>
</feature>
<dbReference type="GO" id="GO:0009246">
    <property type="term" value="P:enterobacterial common antigen biosynthetic process"/>
    <property type="evidence" value="ECO:0007669"/>
    <property type="project" value="TreeGrafter"/>
</dbReference>
<evidence type="ECO:0000313" key="10">
    <source>
        <dbReference type="Proteomes" id="UP000598467"/>
    </source>
</evidence>
<evidence type="ECO:0000313" key="9">
    <source>
        <dbReference type="EMBL" id="MBD1549005.1"/>
    </source>
</evidence>
<dbReference type="InterPro" id="IPR002656">
    <property type="entry name" value="Acyl_transf_3_dom"/>
</dbReference>
<evidence type="ECO:0000256" key="5">
    <source>
        <dbReference type="ARBA" id="ARBA00022989"/>
    </source>
</evidence>
<evidence type="ECO:0000256" key="3">
    <source>
        <dbReference type="ARBA" id="ARBA00022475"/>
    </source>
</evidence>
<feature type="transmembrane region" description="Helical" evidence="7">
    <location>
        <begin position="112"/>
        <end position="132"/>
    </location>
</feature>
<protein>
    <submittedName>
        <fullName evidence="9">Acyltransferase family protein</fullName>
    </submittedName>
</protein>
<feature type="transmembrane region" description="Helical" evidence="7">
    <location>
        <begin position="167"/>
        <end position="189"/>
    </location>
</feature>
<dbReference type="GO" id="GO:0016413">
    <property type="term" value="F:O-acetyltransferase activity"/>
    <property type="evidence" value="ECO:0007669"/>
    <property type="project" value="TreeGrafter"/>
</dbReference>
<feature type="transmembrane region" description="Helical" evidence="7">
    <location>
        <begin position="201"/>
        <end position="219"/>
    </location>
</feature>
<feature type="transmembrane region" description="Helical" evidence="7">
    <location>
        <begin position="239"/>
        <end position="263"/>
    </location>
</feature>
<evidence type="ECO:0000256" key="1">
    <source>
        <dbReference type="ARBA" id="ARBA00004651"/>
    </source>
</evidence>
<dbReference type="PANTHER" id="PTHR40074:SF4">
    <property type="entry name" value="INNER MEMBRANE PROTEIN YCFT"/>
    <property type="match status" value="1"/>
</dbReference>
<organism evidence="9 10">
    <name type="scientific">Roseibium aggregatum</name>
    <dbReference type="NCBI Taxonomy" id="187304"/>
    <lineage>
        <taxon>Bacteria</taxon>
        <taxon>Pseudomonadati</taxon>
        <taxon>Pseudomonadota</taxon>
        <taxon>Alphaproteobacteria</taxon>
        <taxon>Hyphomicrobiales</taxon>
        <taxon>Stappiaceae</taxon>
        <taxon>Roseibium</taxon>
    </lineage>
</organism>
<evidence type="ECO:0000256" key="6">
    <source>
        <dbReference type="ARBA" id="ARBA00023136"/>
    </source>
</evidence>
<evidence type="ECO:0000256" key="4">
    <source>
        <dbReference type="ARBA" id="ARBA00022692"/>
    </source>
</evidence>
<name>A0A926P3J6_9HYPH</name>
<keyword evidence="6 7" id="KW-0472">Membrane</keyword>
<keyword evidence="9" id="KW-0012">Acyltransferase</keyword>
<sequence length="352" mass="39181">MTSTNREAWVDIAKGLSIILVVMMYSAYNTGEYTGEVGYLHYVIGFATPFRMPEFFLISGLFLSKVIDRPWRRYADRRVVHYLYFYGLWAAIMIALKVGIFSRSPAAMTQDMAVAIFQPYGVLWFIYMLGVFSAVAKLCRQFRIPHWVVVPVAAALQMAQIESTSYIVQQFAAYFIFFYAGYLFAPLVFRLVAWTDARPRQALLALAAWAVVNGLLVFSPGFEVLPRGMQMGYAAFPPLHLALALAGALALCISGALLAKVRAMDWLRWLGEHSLVIYLAFTIPMSIVRGVALWSGLMTQTGPLSSLVLVSSIAAPAAMFWLIRKTGMGTFLIERPARAHITGTRPLVATNS</sequence>
<dbReference type="PANTHER" id="PTHR40074">
    <property type="entry name" value="O-ACETYLTRANSFERASE WECH"/>
    <property type="match status" value="1"/>
</dbReference>
<comment type="subcellular location">
    <subcellularLocation>
        <location evidence="1">Cell membrane</location>
        <topology evidence="1">Multi-pass membrane protein</topology>
    </subcellularLocation>
</comment>
<keyword evidence="4 7" id="KW-0812">Transmembrane</keyword>
<feature type="transmembrane region" description="Helical" evidence="7">
    <location>
        <begin position="12"/>
        <end position="28"/>
    </location>
</feature>
<accession>A0A926P3J6</accession>
<dbReference type="AlphaFoldDB" id="A0A926P3J6"/>
<keyword evidence="5 7" id="KW-1133">Transmembrane helix</keyword>
<feature type="transmembrane region" description="Helical" evidence="7">
    <location>
        <begin position="40"/>
        <end position="63"/>
    </location>
</feature>
<comment type="caution">
    <text evidence="9">The sequence shown here is derived from an EMBL/GenBank/DDBJ whole genome shotgun (WGS) entry which is preliminary data.</text>
</comment>
<evidence type="ECO:0000259" key="8">
    <source>
        <dbReference type="Pfam" id="PF01757"/>
    </source>
</evidence>
<proteinExistence type="inferred from homology"/>
<feature type="transmembrane region" description="Helical" evidence="7">
    <location>
        <begin position="83"/>
        <end position="100"/>
    </location>
</feature>
<evidence type="ECO:0000256" key="2">
    <source>
        <dbReference type="ARBA" id="ARBA00007400"/>
    </source>
</evidence>
<dbReference type="EMBL" id="JABFCZ010000029">
    <property type="protein sequence ID" value="MBD1549005.1"/>
    <property type="molecule type" value="Genomic_DNA"/>
</dbReference>
<feature type="transmembrane region" description="Helical" evidence="7">
    <location>
        <begin position="275"/>
        <end position="297"/>
    </location>
</feature>
<keyword evidence="3" id="KW-1003">Cell membrane</keyword>
<feature type="transmembrane region" description="Helical" evidence="7">
    <location>
        <begin position="144"/>
        <end position="161"/>
    </location>
</feature>
<dbReference type="Proteomes" id="UP000598467">
    <property type="component" value="Unassembled WGS sequence"/>
</dbReference>
<comment type="similarity">
    <text evidence="2">Belongs to the acyltransferase 3 family.</text>
</comment>
<keyword evidence="9" id="KW-0808">Transferase</keyword>
<dbReference type="GO" id="GO:0005886">
    <property type="term" value="C:plasma membrane"/>
    <property type="evidence" value="ECO:0007669"/>
    <property type="project" value="UniProtKB-SubCell"/>
</dbReference>
<dbReference type="Pfam" id="PF01757">
    <property type="entry name" value="Acyl_transf_3"/>
    <property type="match status" value="1"/>
</dbReference>
<gene>
    <name evidence="9" type="ORF">HK439_22320</name>
</gene>
<evidence type="ECO:0000256" key="7">
    <source>
        <dbReference type="SAM" id="Phobius"/>
    </source>
</evidence>
<reference evidence="9" key="1">
    <citation type="submission" date="2020-05" db="EMBL/GenBank/DDBJ databases">
        <title>Identification of trans-AT polyketide cluster in two marine bacteria, producers of a novel glutaramide-containing polyketide sesbanimide D and analogs.</title>
        <authorList>
            <person name="Kacar D."/>
            <person name="Rodriguez P."/>
            <person name="Canedo L."/>
            <person name="Gonzalez E."/>
            <person name="Galan B."/>
            <person name="De La Calle F."/>
            <person name="Garcia J.L."/>
        </authorList>
    </citation>
    <scope>NUCLEOTIDE SEQUENCE</scope>
    <source>
        <strain evidence="9">PHM038</strain>
    </source>
</reference>